<keyword evidence="7" id="KW-1185">Reference proteome</keyword>
<dbReference type="PROSITE" id="PS51898">
    <property type="entry name" value="TYR_RECOMBINASE"/>
    <property type="match status" value="1"/>
</dbReference>
<dbReference type="InterPro" id="IPR002104">
    <property type="entry name" value="Integrase_catalytic"/>
</dbReference>
<evidence type="ECO:0000313" key="6">
    <source>
        <dbReference type="EMBL" id="GAA0372571.1"/>
    </source>
</evidence>
<dbReference type="InterPro" id="IPR044068">
    <property type="entry name" value="CB"/>
</dbReference>
<dbReference type="EMBL" id="BAAACW010000168">
    <property type="protein sequence ID" value="GAA0372571.1"/>
    <property type="molecule type" value="Genomic_DNA"/>
</dbReference>
<dbReference type="PROSITE" id="PS51900">
    <property type="entry name" value="CB"/>
    <property type="match status" value="1"/>
</dbReference>
<gene>
    <name evidence="6" type="ORF">GCM10008932_24830</name>
</gene>
<evidence type="ECO:0000256" key="1">
    <source>
        <dbReference type="ARBA" id="ARBA00023125"/>
    </source>
</evidence>
<evidence type="ECO:0000313" key="7">
    <source>
        <dbReference type="Proteomes" id="UP001501166"/>
    </source>
</evidence>
<dbReference type="CDD" id="cd01188">
    <property type="entry name" value="INT_RitA_C_like"/>
    <property type="match status" value="1"/>
</dbReference>
<dbReference type="Proteomes" id="UP001501166">
    <property type="component" value="Unassembled WGS sequence"/>
</dbReference>
<evidence type="ECO:0000256" key="3">
    <source>
        <dbReference type="PROSITE-ProRule" id="PRU01248"/>
    </source>
</evidence>
<proteinExistence type="predicted"/>
<feature type="domain" description="Tyr recombinase" evidence="4">
    <location>
        <begin position="209"/>
        <end position="392"/>
    </location>
</feature>
<dbReference type="Pfam" id="PF00589">
    <property type="entry name" value="Phage_integrase"/>
    <property type="match status" value="1"/>
</dbReference>
<accession>A0ABP3HMS1</accession>
<dbReference type="InterPro" id="IPR011010">
    <property type="entry name" value="DNA_brk_join_enz"/>
</dbReference>
<protein>
    <recommendedName>
        <fullName evidence="8">Integrase</fullName>
    </recommendedName>
</protein>
<dbReference type="SUPFAM" id="SSF56349">
    <property type="entry name" value="DNA breaking-rejoining enzymes"/>
    <property type="match status" value="1"/>
</dbReference>
<dbReference type="Gene3D" id="1.10.150.130">
    <property type="match status" value="1"/>
</dbReference>
<feature type="domain" description="Core-binding (CB)" evidence="5">
    <location>
        <begin position="100"/>
        <end position="185"/>
    </location>
</feature>
<evidence type="ECO:0008006" key="8">
    <source>
        <dbReference type="Google" id="ProtNLM"/>
    </source>
</evidence>
<reference evidence="7" key="1">
    <citation type="journal article" date="2019" name="Int. J. Syst. Evol. Microbiol.">
        <title>The Global Catalogue of Microorganisms (GCM) 10K type strain sequencing project: providing services to taxonomists for standard genome sequencing and annotation.</title>
        <authorList>
            <consortium name="The Broad Institute Genomics Platform"/>
            <consortium name="The Broad Institute Genome Sequencing Center for Infectious Disease"/>
            <person name="Wu L."/>
            <person name="Ma J."/>
        </authorList>
    </citation>
    <scope>NUCLEOTIDE SEQUENCE [LARGE SCALE GENOMIC DNA]</scope>
    <source>
        <strain evidence="7">JCM 12662</strain>
    </source>
</reference>
<dbReference type="RefSeq" id="WP_343757125.1">
    <property type="nucleotide sequence ID" value="NZ_BAAACW010000168.1"/>
</dbReference>
<keyword evidence="2" id="KW-0233">DNA recombination</keyword>
<organism evidence="6 7">
    <name type="scientific">Alkalibacterium iburiense</name>
    <dbReference type="NCBI Taxonomy" id="290589"/>
    <lineage>
        <taxon>Bacteria</taxon>
        <taxon>Bacillati</taxon>
        <taxon>Bacillota</taxon>
        <taxon>Bacilli</taxon>
        <taxon>Lactobacillales</taxon>
        <taxon>Carnobacteriaceae</taxon>
        <taxon>Alkalibacterium</taxon>
    </lineage>
</organism>
<dbReference type="PANTHER" id="PTHR30349">
    <property type="entry name" value="PHAGE INTEGRASE-RELATED"/>
    <property type="match status" value="1"/>
</dbReference>
<sequence length="400" mass="46273">MNKEIQISNFKTFLCKKGYSSLVIEQYGQRVKEFLKCNEVVFVLRTDQKRLKEIISKYLQKTPLTSQKSTIQASLHAYYYFLTGKKIFKRLSISEFEINTAIESEIERFQRYLIDVAGLSNNTVTSQCSTVKIFLYSSFPEKNFLPEKIVIEHVKIYLTSTISHLSNASKKTIITRIRSYIKFLQFSDGLKLEEILQLPMTSPVWKRSSIPKYLTESEIDNLFSSYNRTRPAGIRDYAIARCLKDLGLRCSEVARLSLDDFNWLEGTVTIRETKTYSERILPLHIVTGRAIEEYLLHSRPKTQERRLFIRFKNELGKPMGTSQVRYTVRSAAVRAGLDKFTGTHMLRHTAAKEMINNGIDLKMIADILGHESVETTSIYTKINFTELQDVAGVWPEVEYD</sequence>
<evidence type="ECO:0000256" key="2">
    <source>
        <dbReference type="ARBA" id="ARBA00023172"/>
    </source>
</evidence>
<dbReference type="PANTHER" id="PTHR30349:SF90">
    <property type="entry name" value="TYROSINE RECOMBINASE XERD"/>
    <property type="match status" value="1"/>
</dbReference>
<keyword evidence="1 3" id="KW-0238">DNA-binding</keyword>
<evidence type="ECO:0000259" key="4">
    <source>
        <dbReference type="PROSITE" id="PS51898"/>
    </source>
</evidence>
<name>A0ABP3HMS1_9LACT</name>
<comment type="caution">
    <text evidence="6">The sequence shown here is derived from an EMBL/GenBank/DDBJ whole genome shotgun (WGS) entry which is preliminary data.</text>
</comment>
<evidence type="ECO:0000259" key="5">
    <source>
        <dbReference type="PROSITE" id="PS51900"/>
    </source>
</evidence>
<dbReference type="InterPro" id="IPR050090">
    <property type="entry name" value="Tyrosine_recombinase_XerCD"/>
</dbReference>
<dbReference type="Gene3D" id="1.10.443.10">
    <property type="entry name" value="Intergrase catalytic core"/>
    <property type="match status" value="1"/>
</dbReference>
<dbReference type="InterPro" id="IPR013762">
    <property type="entry name" value="Integrase-like_cat_sf"/>
</dbReference>
<dbReference type="InterPro" id="IPR010998">
    <property type="entry name" value="Integrase_recombinase_N"/>
</dbReference>